<accession>A0AAN8SCQ8</accession>
<comment type="caution">
    <text evidence="2">The sequence shown here is derived from an EMBL/GenBank/DDBJ whole genome shotgun (WGS) entry which is preliminary data.</text>
</comment>
<dbReference type="Proteomes" id="UP001372834">
    <property type="component" value="Unassembled WGS sequence"/>
</dbReference>
<reference evidence="2 3" key="1">
    <citation type="submission" date="2023-10" db="EMBL/GenBank/DDBJ databases">
        <title>Genomes of two closely related lineages of the louse Polyplax serrata with different host specificities.</title>
        <authorList>
            <person name="Martinu J."/>
            <person name="Tarabai H."/>
            <person name="Stefka J."/>
            <person name="Hypsa V."/>
        </authorList>
    </citation>
    <scope>NUCLEOTIDE SEQUENCE [LARGE SCALE GENOMIC DNA]</scope>
    <source>
        <strain evidence="2">HR10_N</strain>
    </source>
</reference>
<evidence type="ECO:0000313" key="2">
    <source>
        <dbReference type="EMBL" id="KAK6644325.1"/>
    </source>
</evidence>
<evidence type="ECO:0000313" key="3">
    <source>
        <dbReference type="Proteomes" id="UP001372834"/>
    </source>
</evidence>
<name>A0AAN8SCQ8_POLSC</name>
<sequence length="156" mass="18292">MCDNDLEEFKCHSLIIQALLHYLPYMERQKARDWLTKLQKDDCQVDTKIRNEYAFYLLLNVQNGTMSQPFNKAPPLGKLKPLCRTLPEFLYEDVMKQLKESYPRLVKMLEDTTEQTIPDLACEPENFHNQQPRPKKGVSAHFAVFSNFDGDNNFCN</sequence>
<protein>
    <recommendedName>
        <fullName evidence="1">DUF4485 domain-containing protein</fullName>
    </recommendedName>
</protein>
<evidence type="ECO:0000259" key="1">
    <source>
        <dbReference type="Pfam" id="PF14846"/>
    </source>
</evidence>
<dbReference type="Pfam" id="PF14846">
    <property type="entry name" value="DUF4485"/>
    <property type="match status" value="1"/>
</dbReference>
<dbReference type="EMBL" id="JAWJWE010000001">
    <property type="protein sequence ID" value="KAK6644325.1"/>
    <property type="molecule type" value="Genomic_DNA"/>
</dbReference>
<dbReference type="AlphaFoldDB" id="A0AAN8SCQ8"/>
<organism evidence="2 3">
    <name type="scientific">Polyplax serrata</name>
    <name type="common">Common mouse louse</name>
    <dbReference type="NCBI Taxonomy" id="468196"/>
    <lineage>
        <taxon>Eukaryota</taxon>
        <taxon>Metazoa</taxon>
        <taxon>Ecdysozoa</taxon>
        <taxon>Arthropoda</taxon>
        <taxon>Hexapoda</taxon>
        <taxon>Insecta</taxon>
        <taxon>Pterygota</taxon>
        <taxon>Neoptera</taxon>
        <taxon>Paraneoptera</taxon>
        <taxon>Psocodea</taxon>
        <taxon>Troctomorpha</taxon>
        <taxon>Phthiraptera</taxon>
        <taxon>Anoplura</taxon>
        <taxon>Polyplacidae</taxon>
        <taxon>Polyplax</taxon>
    </lineage>
</organism>
<gene>
    <name evidence="2" type="ORF">RUM43_000592</name>
</gene>
<feature type="domain" description="DUF4485" evidence="1">
    <location>
        <begin position="7"/>
        <end position="82"/>
    </location>
</feature>
<proteinExistence type="predicted"/>
<dbReference type="InterPro" id="IPR027831">
    <property type="entry name" value="DUF4485"/>
</dbReference>